<evidence type="ECO:0000313" key="2">
    <source>
        <dbReference type="EMBL" id="KOA19114.1"/>
    </source>
</evidence>
<dbReference type="GO" id="GO:0016787">
    <property type="term" value="F:hydrolase activity"/>
    <property type="evidence" value="ECO:0007669"/>
    <property type="project" value="InterPro"/>
</dbReference>
<keyword evidence="1" id="KW-0732">Signal</keyword>
<dbReference type="RefSeq" id="WP_052221998.1">
    <property type="nucleotide sequence ID" value="NZ_LHUR01000028.1"/>
</dbReference>
<sequence length="417" mass="45680">MKKKRSIISLCLSALFSLMLLFTSFVKPVNAAPTITLEQTFTATANPDVVGKWSEVERLRVNDTNITQELFITDNEHKTSTIVKGFGNDASPNSQLFLLHKFAGWNTATKPYPVLFVHGAGSDGDFAVDPERNGTTPGLAQSLAADGYAVFAITFAHPHGDNYIQREVLAAAIQRIKDITGKTKVDLIAHSKGNMSSRMYVSDVKKSWGTAFRNDVRRYIQLGAPNGGIDYTFRNTWAAWGIMATGAFGPVPYTYMTIYGWPTDTAYHSIYSAADGGGAYPGQAQMLARWDNVYDLDIFEQDWYTTYYGGWGYYSYSEGIDYAINQGGNLINTLKNTPVKSTVQLATLAGSENVINGVVMEDDGPSDGVVFIASATMTDPMISGGATLLEKKVLPINHVQLAYDPTALTWIKTQLSR</sequence>
<evidence type="ECO:0000313" key="3">
    <source>
        <dbReference type="Proteomes" id="UP000037043"/>
    </source>
</evidence>
<dbReference type="Pfam" id="PF01674">
    <property type="entry name" value="Lipase_2"/>
    <property type="match status" value="1"/>
</dbReference>
<dbReference type="Gene3D" id="3.40.50.1820">
    <property type="entry name" value="alpha/beta hydrolase"/>
    <property type="match status" value="1"/>
</dbReference>
<reference evidence="3" key="1">
    <citation type="submission" date="2015-08" db="EMBL/GenBank/DDBJ databases">
        <title>Genome sequence of the strict anaerobe Clostridium homopropionicum LuHBu1 (DSM 5847T).</title>
        <authorList>
            <person name="Poehlein A."/>
            <person name="Beck M."/>
            <person name="Schiel-Bengelsdorf B."/>
            <person name="Bengelsdorf F.R."/>
            <person name="Daniel R."/>
            <person name="Duerre P."/>
        </authorList>
    </citation>
    <scope>NUCLEOTIDE SEQUENCE [LARGE SCALE GENOMIC DNA]</scope>
    <source>
        <strain evidence="3">DSM 5847</strain>
    </source>
</reference>
<keyword evidence="3" id="KW-1185">Reference proteome</keyword>
<feature type="signal peptide" evidence="1">
    <location>
        <begin position="1"/>
        <end position="31"/>
    </location>
</feature>
<comment type="caution">
    <text evidence="2">The sequence shown here is derived from an EMBL/GenBank/DDBJ whole genome shotgun (WGS) entry which is preliminary data.</text>
</comment>
<dbReference type="SUPFAM" id="SSF53474">
    <property type="entry name" value="alpha/beta-Hydrolases"/>
    <property type="match status" value="1"/>
</dbReference>
<dbReference type="STRING" id="36844.SAMN04488501_11933"/>
<name>A0A0L6Z831_9CLOT</name>
<dbReference type="GO" id="GO:0016042">
    <property type="term" value="P:lipid catabolic process"/>
    <property type="evidence" value="ECO:0007669"/>
    <property type="project" value="InterPro"/>
</dbReference>
<organism evidence="2 3">
    <name type="scientific">Clostridium homopropionicum DSM 5847</name>
    <dbReference type="NCBI Taxonomy" id="1121318"/>
    <lineage>
        <taxon>Bacteria</taxon>
        <taxon>Bacillati</taxon>
        <taxon>Bacillota</taxon>
        <taxon>Clostridia</taxon>
        <taxon>Eubacteriales</taxon>
        <taxon>Clostridiaceae</taxon>
        <taxon>Clostridium</taxon>
    </lineage>
</organism>
<feature type="chain" id="PRO_5005570200" evidence="1">
    <location>
        <begin position="32"/>
        <end position="417"/>
    </location>
</feature>
<accession>A0A0L6Z831</accession>
<gene>
    <name evidence="2" type="ORF">CLHOM_24950</name>
</gene>
<evidence type="ECO:0000256" key="1">
    <source>
        <dbReference type="SAM" id="SignalP"/>
    </source>
</evidence>
<dbReference type="PATRIC" id="fig|1121318.3.peg.2511"/>
<dbReference type="InterPro" id="IPR002918">
    <property type="entry name" value="Lipase_EstA/Esterase_EstB"/>
</dbReference>
<dbReference type="AlphaFoldDB" id="A0A0L6Z831"/>
<dbReference type="PANTHER" id="PTHR37946:SF1">
    <property type="entry name" value="SLL1969 PROTEIN"/>
    <property type="match status" value="1"/>
</dbReference>
<dbReference type="Proteomes" id="UP000037043">
    <property type="component" value="Unassembled WGS sequence"/>
</dbReference>
<dbReference type="InterPro" id="IPR029058">
    <property type="entry name" value="AB_hydrolase_fold"/>
</dbReference>
<dbReference type="PANTHER" id="PTHR37946">
    <property type="entry name" value="SLL1969 PROTEIN"/>
    <property type="match status" value="1"/>
</dbReference>
<proteinExistence type="predicted"/>
<protein>
    <submittedName>
        <fullName evidence="2">Lipase (Class 2)</fullName>
    </submittedName>
</protein>
<dbReference type="EMBL" id="LHUR01000028">
    <property type="protein sequence ID" value="KOA19114.1"/>
    <property type="molecule type" value="Genomic_DNA"/>
</dbReference>